<evidence type="ECO:0000313" key="2">
    <source>
        <dbReference type="Proteomes" id="UP000611762"/>
    </source>
</evidence>
<evidence type="ECO:0000313" key="1">
    <source>
        <dbReference type="EMBL" id="MBC8540815.1"/>
    </source>
</evidence>
<organism evidence="1 2">
    <name type="scientific">Congzhengia minquanensis</name>
    <dbReference type="NCBI Taxonomy" id="2763657"/>
    <lineage>
        <taxon>Bacteria</taxon>
        <taxon>Bacillati</taxon>
        <taxon>Bacillota</taxon>
        <taxon>Clostridia</taxon>
        <taxon>Eubacteriales</taxon>
        <taxon>Oscillospiraceae</taxon>
        <taxon>Congzhengia</taxon>
    </lineage>
</organism>
<dbReference type="AlphaFoldDB" id="A0A926HZ57"/>
<reference evidence="1" key="1">
    <citation type="submission" date="2020-08" db="EMBL/GenBank/DDBJ databases">
        <title>Genome public.</title>
        <authorList>
            <person name="Liu C."/>
            <person name="Sun Q."/>
        </authorList>
    </citation>
    <scope>NUCLEOTIDE SEQUENCE</scope>
    <source>
        <strain evidence="1">H8</strain>
    </source>
</reference>
<dbReference type="EMBL" id="JACRSU010000002">
    <property type="protein sequence ID" value="MBC8540815.1"/>
    <property type="molecule type" value="Genomic_DNA"/>
</dbReference>
<dbReference type="Proteomes" id="UP000611762">
    <property type="component" value="Unassembled WGS sequence"/>
</dbReference>
<gene>
    <name evidence="1" type="ORF">H8698_07475</name>
</gene>
<protein>
    <submittedName>
        <fullName evidence="1">Uncharacterized protein</fullName>
    </submittedName>
</protein>
<name>A0A926HZ57_9FIRM</name>
<sequence>MNKELKKLLTEAKKSGWTVTQEDGNVYDFGWWSPAGQDFHIQVDTENDVGYFLHNLYSVYNDFDVSVETYLWLDDTGHGRNGAPYDMKDVYEDMETCEEAIHDLWEALDNCLCKLPTSVN</sequence>
<dbReference type="RefSeq" id="WP_249311963.1">
    <property type="nucleotide sequence ID" value="NZ_JACRSU010000002.1"/>
</dbReference>
<comment type="caution">
    <text evidence="1">The sequence shown here is derived from an EMBL/GenBank/DDBJ whole genome shotgun (WGS) entry which is preliminary data.</text>
</comment>
<accession>A0A926HZ57</accession>
<keyword evidence="2" id="KW-1185">Reference proteome</keyword>
<proteinExistence type="predicted"/>